<sequence>MRLNVRCVSAYAFAIENFKRTPEEVDALMSLAEEKLLEICQHGDLLGEYGVRLNVLGKTSLLPPRVQAVITKAEEMTRHNNRAILNLCMPYAARNDIAFAVDSTIEHAIAEGWDREITEDDIAAHLMTAAAGSPPLDVLVRTSGVKRLSDYLLWQCSENTQLQFSNTYWPDFGLWDFVPIILDYQQKVWAGASSLKAVSS</sequence>
<keyword evidence="5" id="KW-1185">Reference proteome</keyword>
<comment type="similarity">
    <text evidence="1 3">Belongs to the UPP synthase family.</text>
</comment>
<dbReference type="GeneID" id="36329618"/>
<dbReference type="PANTHER" id="PTHR10291">
    <property type="entry name" value="DEHYDRODOLICHYL DIPHOSPHATE SYNTHASE FAMILY MEMBER"/>
    <property type="match status" value="1"/>
</dbReference>
<evidence type="ECO:0000313" key="4">
    <source>
        <dbReference type="EMBL" id="OSX65648.1"/>
    </source>
</evidence>
<name>A0A1X6NAH5_9APHY</name>
<dbReference type="NCBIfam" id="TIGR00055">
    <property type="entry name" value="uppS"/>
    <property type="match status" value="1"/>
</dbReference>
<dbReference type="STRING" id="670580.A0A1X6NAH5"/>
<dbReference type="GO" id="GO:0005811">
    <property type="term" value="C:lipid droplet"/>
    <property type="evidence" value="ECO:0007669"/>
    <property type="project" value="TreeGrafter"/>
</dbReference>
<dbReference type="GO" id="GO:1904423">
    <property type="term" value="C:dehydrodolichyl diphosphate synthase complex"/>
    <property type="evidence" value="ECO:0007669"/>
    <property type="project" value="TreeGrafter"/>
</dbReference>
<dbReference type="InterPro" id="IPR036424">
    <property type="entry name" value="UPP_synth-like_sf"/>
</dbReference>
<gene>
    <name evidence="4" type="ORF">POSPLADRAFT_1136326</name>
</gene>
<dbReference type="GO" id="GO:0005783">
    <property type="term" value="C:endoplasmic reticulum"/>
    <property type="evidence" value="ECO:0007669"/>
    <property type="project" value="TreeGrafter"/>
</dbReference>
<keyword evidence="2 3" id="KW-0808">Transferase</keyword>
<dbReference type="SUPFAM" id="SSF64005">
    <property type="entry name" value="Undecaprenyl diphosphate synthase"/>
    <property type="match status" value="1"/>
</dbReference>
<dbReference type="GO" id="GO:0016020">
    <property type="term" value="C:membrane"/>
    <property type="evidence" value="ECO:0007669"/>
    <property type="project" value="TreeGrafter"/>
</dbReference>
<dbReference type="AlphaFoldDB" id="A0A1X6NAH5"/>
<dbReference type="PROSITE" id="PS01066">
    <property type="entry name" value="UPP_SYNTHASE"/>
    <property type="match status" value="1"/>
</dbReference>
<dbReference type="EC" id="2.5.1.-" evidence="3"/>
<dbReference type="PANTHER" id="PTHR10291:SF43">
    <property type="entry name" value="DEHYDRODOLICHYL DIPHOSPHATE SYNTHASE COMPLEX SUBUNIT DHDDS"/>
    <property type="match status" value="1"/>
</dbReference>
<dbReference type="GO" id="GO:0016094">
    <property type="term" value="P:polyprenol biosynthetic process"/>
    <property type="evidence" value="ECO:0007669"/>
    <property type="project" value="TreeGrafter"/>
</dbReference>
<evidence type="ECO:0000256" key="1">
    <source>
        <dbReference type="ARBA" id="ARBA00005432"/>
    </source>
</evidence>
<dbReference type="RefSeq" id="XP_024342442.1">
    <property type="nucleotide sequence ID" value="XM_024484669.1"/>
</dbReference>
<evidence type="ECO:0000256" key="3">
    <source>
        <dbReference type="RuleBase" id="RU363018"/>
    </source>
</evidence>
<dbReference type="Pfam" id="PF01255">
    <property type="entry name" value="Prenyltransf"/>
    <property type="match status" value="1"/>
</dbReference>
<dbReference type="OrthoDB" id="4173905at2759"/>
<evidence type="ECO:0000256" key="2">
    <source>
        <dbReference type="ARBA" id="ARBA00022679"/>
    </source>
</evidence>
<protein>
    <recommendedName>
        <fullName evidence="3">Alkyl transferase</fullName>
        <ecNumber evidence="3">2.5.1.-</ecNumber>
    </recommendedName>
</protein>
<accession>A0A1X6NAH5</accession>
<dbReference type="InterPro" id="IPR018520">
    <property type="entry name" value="UPP_synth-like_CS"/>
</dbReference>
<reference evidence="4 5" key="1">
    <citation type="submission" date="2017-04" db="EMBL/GenBank/DDBJ databases">
        <title>Genome Sequence of the Model Brown-Rot Fungus Postia placenta SB12.</title>
        <authorList>
            <consortium name="DOE Joint Genome Institute"/>
            <person name="Gaskell J."/>
            <person name="Kersten P."/>
            <person name="Larrondo L.F."/>
            <person name="Canessa P."/>
            <person name="Martinez D."/>
            <person name="Hibbett D."/>
            <person name="Schmoll M."/>
            <person name="Kubicek C.P."/>
            <person name="Martinez A.T."/>
            <person name="Yadav J."/>
            <person name="Master E."/>
            <person name="Magnuson J.K."/>
            <person name="James T."/>
            <person name="Yaver D."/>
            <person name="Berka R."/>
            <person name="Labutti K."/>
            <person name="Lipzen A."/>
            <person name="Aerts A."/>
            <person name="Barry K."/>
            <person name="Henrissat B."/>
            <person name="Blanchette R."/>
            <person name="Grigoriev I."/>
            <person name="Cullen D."/>
        </authorList>
    </citation>
    <scope>NUCLEOTIDE SEQUENCE [LARGE SCALE GENOMIC DNA]</scope>
    <source>
        <strain evidence="4 5">MAD-698-R-SB12</strain>
    </source>
</reference>
<dbReference type="GO" id="GO:0045547">
    <property type="term" value="F:ditrans,polycis-polyprenyl diphosphate synthase [(2E,6E)-farnesyl diphosphate specific] activity"/>
    <property type="evidence" value="ECO:0007669"/>
    <property type="project" value="TreeGrafter"/>
</dbReference>
<dbReference type="Proteomes" id="UP000194127">
    <property type="component" value="Unassembled WGS sequence"/>
</dbReference>
<dbReference type="InterPro" id="IPR001441">
    <property type="entry name" value="UPP_synth-like"/>
</dbReference>
<dbReference type="Gene3D" id="3.40.1180.10">
    <property type="entry name" value="Decaprenyl diphosphate synthase-like"/>
    <property type="match status" value="1"/>
</dbReference>
<dbReference type="CDD" id="cd00475">
    <property type="entry name" value="Cis_IPPS"/>
    <property type="match status" value="1"/>
</dbReference>
<dbReference type="EMBL" id="KZ110593">
    <property type="protein sequence ID" value="OSX65648.1"/>
    <property type="molecule type" value="Genomic_DNA"/>
</dbReference>
<organism evidence="4 5">
    <name type="scientific">Postia placenta MAD-698-R-SB12</name>
    <dbReference type="NCBI Taxonomy" id="670580"/>
    <lineage>
        <taxon>Eukaryota</taxon>
        <taxon>Fungi</taxon>
        <taxon>Dikarya</taxon>
        <taxon>Basidiomycota</taxon>
        <taxon>Agaricomycotina</taxon>
        <taxon>Agaricomycetes</taxon>
        <taxon>Polyporales</taxon>
        <taxon>Adustoporiaceae</taxon>
        <taxon>Rhodonia</taxon>
    </lineage>
</organism>
<evidence type="ECO:0000313" key="5">
    <source>
        <dbReference type="Proteomes" id="UP000194127"/>
    </source>
</evidence>
<proteinExistence type="inferred from homology"/>